<dbReference type="InterPro" id="IPR022973">
    <property type="entry name" value="Ribosomal_uL10_bac"/>
</dbReference>
<comment type="similarity">
    <text evidence="2 6">Belongs to the universal ribosomal protein uL10 family.</text>
</comment>
<comment type="function">
    <text evidence="1 6">Forms part of the ribosomal stalk, playing a central role in the interaction of the ribosome with GTP-bound translation factors.</text>
</comment>
<reference evidence="7 8" key="1">
    <citation type="submission" date="2019-10" db="EMBL/GenBank/DDBJ databases">
        <title>Draft whole-genome sequence of the purple nonsulfur photosynthetic bacterium Roseospira navarrensis DSM 15114.</title>
        <authorList>
            <person name="Kyndt J.A."/>
            <person name="Meyer T.E."/>
        </authorList>
    </citation>
    <scope>NUCLEOTIDE SEQUENCE [LARGE SCALE GENOMIC DNA]</scope>
    <source>
        <strain evidence="7 8">DSM 15114</strain>
    </source>
</reference>
<dbReference type="SUPFAM" id="SSF160369">
    <property type="entry name" value="Ribosomal protein L10-like"/>
    <property type="match status" value="1"/>
</dbReference>
<evidence type="ECO:0000256" key="1">
    <source>
        <dbReference type="ARBA" id="ARBA00002633"/>
    </source>
</evidence>
<evidence type="ECO:0000256" key="6">
    <source>
        <dbReference type="HAMAP-Rule" id="MF_00362"/>
    </source>
</evidence>
<dbReference type="Proteomes" id="UP000434582">
    <property type="component" value="Unassembled WGS sequence"/>
</dbReference>
<keyword evidence="8" id="KW-1185">Reference proteome</keyword>
<sequence length="173" mass="18204">MNRDEKKELVAAMHAEFGESSVCIVTHYQGLTVAQMETLRGKVREGGAKFRVTKNRLTKLALTGTDFEGLTDLFTGPTAIATSTDPVAAAKACADFAKTNDKLVILGGAMQGRVMDAEAVQALAKLPSLDELRGKLVGLLTTPAQRVASVTQAPAGQLARVLNAYAESQGEAA</sequence>
<evidence type="ECO:0000256" key="4">
    <source>
        <dbReference type="ARBA" id="ARBA00023274"/>
    </source>
</evidence>
<keyword evidence="4 6" id="KW-0687">Ribonucleoprotein</keyword>
<dbReference type="InterPro" id="IPR001790">
    <property type="entry name" value="Ribosomal_uL10"/>
</dbReference>
<dbReference type="GO" id="GO:0070180">
    <property type="term" value="F:large ribosomal subunit rRNA binding"/>
    <property type="evidence" value="ECO:0007669"/>
    <property type="project" value="UniProtKB-UniRule"/>
</dbReference>
<evidence type="ECO:0000256" key="5">
    <source>
        <dbReference type="ARBA" id="ARBA00035202"/>
    </source>
</evidence>
<dbReference type="InterPro" id="IPR047865">
    <property type="entry name" value="Ribosomal_uL10_bac_type"/>
</dbReference>
<dbReference type="GO" id="GO:0015934">
    <property type="term" value="C:large ribosomal subunit"/>
    <property type="evidence" value="ECO:0007669"/>
    <property type="project" value="InterPro"/>
</dbReference>
<keyword evidence="3 6" id="KW-0689">Ribosomal protein</keyword>
<dbReference type="InterPro" id="IPR043141">
    <property type="entry name" value="Ribosomal_uL10-like_sf"/>
</dbReference>
<evidence type="ECO:0000256" key="2">
    <source>
        <dbReference type="ARBA" id="ARBA00008889"/>
    </source>
</evidence>
<evidence type="ECO:0000313" key="7">
    <source>
        <dbReference type="EMBL" id="MQX37215.1"/>
    </source>
</evidence>
<keyword evidence="6" id="KW-0699">rRNA-binding</keyword>
<dbReference type="EMBL" id="WIVE01000036">
    <property type="protein sequence ID" value="MQX37215.1"/>
    <property type="molecule type" value="Genomic_DNA"/>
</dbReference>
<dbReference type="InterPro" id="IPR002363">
    <property type="entry name" value="Ribosomal_uL10_CS_bac"/>
</dbReference>
<name>A0A7X1ZH84_9PROT</name>
<comment type="caution">
    <text evidence="7">The sequence shown here is derived from an EMBL/GenBank/DDBJ whole genome shotgun (WGS) entry which is preliminary data.</text>
</comment>
<keyword evidence="6" id="KW-0694">RNA-binding</keyword>
<evidence type="ECO:0000313" key="8">
    <source>
        <dbReference type="Proteomes" id="UP000434582"/>
    </source>
</evidence>
<dbReference type="Gene3D" id="6.10.250.290">
    <property type="match status" value="1"/>
</dbReference>
<accession>A0A7X1ZH84</accession>
<dbReference type="GO" id="GO:0003735">
    <property type="term" value="F:structural constituent of ribosome"/>
    <property type="evidence" value="ECO:0007669"/>
    <property type="project" value="InterPro"/>
</dbReference>
<dbReference type="GO" id="GO:0006412">
    <property type="term" value="P:translation"/>
    <property type="evidence" value="ECO:0007669"/>
    <property type="project" value="UniProtKB-UniRule"/>
</dbReference>
<protein>
    <recommendedName>
        <fullName evidence="5 6">Large ribosomal subunit protein uL10</fullName>
    </recommendedName>
</protein>
<dbReference type="NCBIfam" id="NF000955">
    <property type="entry name" value="PRK00099.1-1"/>
    <property type="match status" value="1"/>
</dbReference>
<organism evidence="7 8">
    <name type="scientific">Roseospira navarrensis</name>
    <dbReference type="NCBI Taxonomy" id="140058"/>
    <lineage>
        <taxon>Bacteria</taxon>
        <taxon>Pseudomonadati</taxon>
        <taxon>Pseudomonadota</taxon>
        <taxon>Alphaproteobacteria</taxon>
        <taxon>Rhodospirillales</taxon>
        <taxon>Rhodospirillaceae</taxon>
        <taxon>Roseospira</taxon>
    </lineage>
</organism>
<dbReference type="Pfam" id="PF00466">
    <property type="entry name" value="Ribosomal_L10"/>
    <property type="match status" value="1"/>
</dbReference>
<dbReference type="RefSeq" id="WP_170294854.1">
    <property type="nucleotide sequence ID" value="NZ_WIVE01000036.1"/>
</dbReference>
<dbReference type="CDD" id="cd05797">
    <property type="entry name" value="Ribosomal_L10"/>
    <property type="match status" value="1"/>
</dbReference>
<dbReference type="HAMAP" id="MF_00362">
    <property type="entry name" value="Ribosomal_uL10"/>
    <property type="match status" value="1"/>
</dbReference>
<dbReference type="PROSITE" id="PS01109">
    <property type="entry name" value="RIBOSOMAL_L10"/>
    <property type="match status" value="1"/>
</dbReference>
<gene>
    <name evidence="6 7" type="primary">rplJ</name>
    <name evidence="7" type="ORF">GHC57_11860</name>
</gene>
<dbReference type="Gene3D" id="3.30.70.1730">
    <property type="match status" value="1"/>
</dbReference>
<proteinExistence type="inferred from homology"/>
<dbReference type="AlphaFoldDB" id="A0A7X1ZH84"/>
<evidence type="ECO:0000256" key="3">
    <source>
        <dbReference type="ARBA" id="ARBA00022980"/>
    </source>
</evidence>
<dbReference type="PANTHER" id="PTHR11560">
    <property type="entry name" value="39S RIBOSOMAL PROTEIN L10, MITOCHONDRIAL"/>
    <property type="match status" value="1"/>
</dbReference>
<comment type="subunit">
    <text evidence="6">Part of the ribosomal stalk of the 50S ribosomal subunit. The N-terminus interacts with L11 and the large rRNA to form the base of the stalk. The C-terminus forms an elongated spine to which L12 dimers bind in a sequential fashion forming a multimeric L10(L12)X complex.</text>
</comment>